<feature type="compositionally biased region" description="Pro residues" evidence="2">
    <location>
        <begin position="15"/>
        <end position="25"/>
    </location>
</feature>
<reference evidence="4 5" key="1">
    <citation type="submission" date="2018-03" db="EMBL/GenBank/DDBJ databases">
        <title>Streptomyces dioscori sp. nov., a novel endophytic actinobacterium isolated from bulbil of Dioscorea bulbifera L.</title>
        <authorList>
            <person name="Zhikuan W."/>
        </authorList>
    </citation>
    <scope>NUCLEOTIDE SEQUENCE [LARGE SCALE GENOMIC DNA]</scope>
    <source>
        <strain evidence="4 5">A217</strain>
    </source>
</reference>
<feature type="region of interest" description="Disordered" evidence="2">
    <location>
        <begin position="1"/>
        <end position="110"/>
    </location>
</feature>
<keyword evidence="3" id="KW-0812">Transmembrane</keyword>
<keyword evidence="5" id="KW-1185">Reference proteome</keyword>
<accession>A0A2P8Q9H7</accession>
<comment type="caution">
    <text evidence="4">The sequence shown here is derived from an EMBL/GenBank/DDBJ whole genome shotgun (WGS) entry which is preliminary data.</text>
</comment>
<keyword evidence="1" id="KW-0175">Coiled coil</keyword>
<evidence type="ECO:0000256" key="2">
    <source>
        <dbReference type="SAM" id="MobiDB-lite"/>
    </source>
</evidence>
<gene>
    <name evidence="4" type="ORF">C6Y14_11875</name>
</gene>
<name>A0A2P8Q9H7_9ACTN</name>
<keyword evidence="3" id="KW-0472">Membrane</keyword>
<evidence type="ECO:0000313" key="4">
    <source>
        <dbReference type="EMBL" id="PSM42885.1"/>
    </source>
</evidence>
<dbReference type="Proteomes" id="UP000240429">
    <property type="component" value="Unassembled WGS sequence"/>
</dbReference>
<dbReference type="EMBL" id="PYBJ01000007">
    <property type="protein sequence ID" value="PSM42885.1"/>
    <property type="molecule type" value="Genomic_DNA"/>
</dbReference>
<organism evidence="4 5">
    <name type="scientific">Streptomyces dioscori</name>
    <dbReference type="NCBI Taxonomy" id="2109333"/>
    <lineage>
        <taxon>Bacteria</taxon>
        <taxon>Bacillati</taxon>
        <taxon>Actinomycetota</taxon>
        <taxon>Actinomycetes</taxon>
        <taxon>Kitasatosporales</taxon>
        <taxon>Streptomycetaceae</taxon>
        <taxon>Streptomyces</taxon>
        <taxon>Streptomyces aurantiacus group</taxon>
    </lineage>
</organism>
<evidence type="ECO:0000313" key="5">
    <source>
        <dbReference type="Proteomes" id="UP000240429"/>
    </source>
</evidence>
<protein>
    <submittedName>
        <fullName evidence="4">Uncharacterized protein</fullName>
    </submittedName>
</protein>
<keyword evidence="3" id="KW-1133">Transmembrane helix</keyword>
<evidence type="ECO:0000256" key="3">
    <source>
        <dbReference type="SAM" id="Phobius"/>
    </source>
</evidence>
<proteinExistence type="predicted"/>
<feature type="transmembrane region" description="Helical" evidence="3">
    <location>
        <begin position="335"/>
        <end position="352"/>
    </location>
</feature>
<feature type="coiled-coil region" evidence="1">
    <location>
        <begin position="231"/>
        <end position="330"/>
    </location>
</feature>
<sequence length="355" mass="37347">MSEWGSFVDESPPSGGGPPSSPSPSSPSAANHEWGFYEPEPEPQSEPGTGRSPSAAVDTDPVWGVYEPEPGTGPSPSPAVDADPGWGFDAPSAASAPSPPSPPAGVSTPSPEVVASLLTVGETLWAHVDGPVAVLGSGCPVTAVYDGEPDGFSGWRPVTVVDPARLTVRPVPLSLGEPPIGATTSVAELYSDLEPSSATEPFRAAPFPVGQGPDLDAVLSRAVAEERERVRVEAAAAAHRAEAQLNLAKRELAERTELAERHARIREEQAQSEVRRTQQEAVQQVSAAQAQIAAARDQFNQAQQQWQLRTRQAEAERTRMTRELDRAKSAGAQRLVLVGVLAVLAVVLTFVFKGA</sequence>
<evidence type="ECO:0000256" key="1">
    <source>
        <dbReference type="SAM" id="Coils"/>
    </source>
</evidence>
<dbReference type="AlphaFoldDB" id="A0A2P8Q9H7"/>